<dbReference type="GO" id="GO:0016020">
    <property type="term" value="C:membrane"/>
    <property type="evidence" value="ECO:0007669"/>
    <property type="project" value="UniProtKB-SubCell"/>
</dbReference>
<dbReference type="STRING" id="58919.A0A316Z3C5"/>
<evidence type="ECO:0000313" key="7">
    <source>
        <dbReference type="EMBL" id="PWN96089.1"/>
    </source>
</evidence>
<proteinExistence type="predicted"/>
<dbReference type="PANTHER" id="PTHR11863">
    <property type="entry name" value="STEROL DESATURASE"/>
    <property type="match status" value="1"/>
</dbReference>
<comment type="subcellular location">
    <subcellularLocation>
        <location evidence="1">Membrane</location>
    </subcellularLocation>
</comment>
<keyword evidence="3 5" id="KW-1133">Transmembrane helix</keyword>
<evidence type="ECO:0000256" key="3">
    <source>
        <dbReference type="ARBA" id="ARBA00022989"/>
    </source>
</evidence>
<dbReference type="Proteomes" id="UP000245946">
    <property type="component" value="Unassembled WGS sequence"/>
</dbReference>
<protein>
    <recommendedName>
        <fullName evidence="6">Fatty acid hydroxylase domain-containing protein</fullName>
    </recommendedName>
</protein>
<feature type="transmembrane region" description="Helical" evidence="5">
    <location>
        <begin position="161"/>
        <end position="179"/>
    </location>
</feature>
<evidence type="ECO:0000256" key="2">
    <source>
        <dbReference type="ARBA" id="ARBA00022692"/>
    </source>
</evidence>
<dbReference type="OrthoDB" id="6354873at2759"/>
<keyword evidence="8" id="KW-1185">Reference proteome</keyword>
<organism evidence="7 8">
    <name type="scientific">Tilletiopsis washingtonensis</name>
    <dbReference type="NCBI Taxonomy" id="58919"/>
    <lineage>
        <taxon>Eukaryota</taxon>
        <taxon>Fungi</taxon>
        <taxon>Dikarya</taxon>
        <taxon>Basidiomycota</taxon>
        <taxon>Ustilaginomycotina</taxon>
        <taxon>Exobasidiomycetes</taxon>
        <taxon>Entylomatales</taxon>
        <taxon>Entylomatales incertae sedis</taxon>
        <taxon>Tilletiopsis</taxon>
    </lineage>
</organism>
<keyword evidence="4 5" id="KW-0472">Membrane</keyword>
<dbReference type="RefSeq" id="XP_025596368.1">
    <property type="nucleotide sequence ID" value="XM_025743753.1"/>
</dbReference>
<evidence type="ECO:0000256" key="1">
    <source>
        <dbReference type="ARBA" id="ARBA00004370"/>
    </source>
</evidence>
<feature type="transmembrane region" description="Helical" evidence="5">
    <location>
        <begin position="129"/>
        <end position="149"/>
    </location>
</feature>
<feature type="transmembrane region" description="Helical" evidence="5">
    <location>
        <begin position="80"/>
        <end position="99"/>
    </location>
</feature>
<dbReference type="EMBL" id="KZ819301">
    <property type="protein sequence ID" value="PWN96089.1"/>
    <property type="molecule type" value="Genomic_DNA"/>
</dbReference>
<dbReference type="GeneID" id="37271297"/>
<dbReference type="InterPro" id="IPR050307">
    <property type="entry name" value="Sterol_Desaturase_Related"/>
</dbReference>
<accession>A0A316Z3C5</accession>
<evidence type="ECO:0000256" key="5">
    <source>
        <dbReference type="SAM" id="Phobius"/>
    </source>
</evidence>
<gene>
    <name evidence="7" type="ORF">FA09DRAFT_335115</name>
</gene>
<dbReference type="GO" id="GO:0008610">
    <property type="term" value="P:lipid biosynthetic process"/>
    <property type="evidence" value="ECO:0007669"/>
    <property type="project" value="InterPro"/>
</dbReference>
<name>A0A316Z3C5_9BASI</name>
<feature type="domain" description="Fatty acid hydroxylase" evidence="6">
    <location>
        <begin position="167"/>
        <end position="307"/>
    </location>
</feature>
<dbReference type="InterPro" id="IPR006694">
    <property type="entry name" value="Fatty_acid_hydroxylase"/>
</dbReference>
<dbReference type="GO" id="GO:0016491">
    <property type="term" value="F:oxidoreductase activity"/>
    <property type="evidence" value="ECO:0007669"/>
    <property type="project" value="InterPro"/>
</dbReference>
<evidence type="ECO:0000256" key="4">
    <source>
        <dbReference type="ARBA" id="ARBA00023136"/>
    </source>
</evidence>
<dbReference type="GO" id="GO:0005506">
    <property type="term" value="F:iron ion binding"/>
    <property type="evidence" value="ECO:0007669"/>
    <property type="project" value="InterPro"/>
</dbReference>
<sequence length="328" mass="38188">MTSTLEHESSKGKMGATWQFKDPATWTWYPPDSKPAPVHEKTAPVPAYPPMEQHKWIAPRALAPIYLHRVLFEFGVRMPWYAAFVYYSLAFLAFGDSMFKMLRRMGKKYGFFDGAVPRDGIPDVYTNKVAWSLVGVLFLRPLVATMWVYDANAPPGVSLWAPLQVSLFLVVLDYWFYIYHRSMHECKPLWFIHRLHHTTKHPNAMLGAFADNIQEWGDILLIPVLTWMVVPLDFHTWYLTTCYQAYTEAAGHSGIRLYWLVPATSWLRIFDAELAMEDHDLHHRLGNGRRSFNYGKQTRLWDKIFGTSRSRIESFEENIDFVNVARTC</sequence>
<dbReference type="AlphaFoldDB" id="A0A316Z3C5"/>
<evidence type="ECO:0000313" key="8">
    <source>
        <dbReference type="Proteomes" id="UP000245946"/>
    </source>
</evidence>
<reference evidence="7 8" key="1">
    <citation type="journal article" date="2018" name="Mol. Biol. Evol.">
        <title>Broad Genomic Sampling Reveals a Smut Pathogenic Ancestry of the Fungal Clade Ustilaginomycotina.</title>
        <authorList>
            <person name="Kijpornyongpan T."/>
            <person name="Mondo S.J."/>
            <person name="Barry K."/>
            <person name="Sandor L."/>
            <person name="Lee J."/>
            <person name="Lipzen A."/>
            <person name="Pangilinan J."/>
            <person name="LaButti K."/>
            <person name="Hainaut M."/>
            <person name="Henrissat B."/>
            <person name="Grigoriev I.V."/>
            <person name="Spatafora J.W."/>
            <person name="Aime M.C."/>
        </authorList>
    </citation>
    <scope>NUCLEOTIDE SEQUENCE [LARGE SCALE GENOMIC DNA]</scope>
    <source>
        <strain evidence="7 8">MCA 4186</strain>
    </source>
</reference>
<keyword evidence="2 5" id="KW-0812">Transmembrane</keyword>
<dbReference type="Pfam" id="PF04116">
    <property type="entry name" value="FA_hydroxylase"/>
    <property type="match status" value="1"/>
</dbReference>
<evidence type="ECO:0000259" key="6">
    <source>
        <dbReference type="Pfam" id="PF04116"/>
    </source>
</evidence>